<evidence type="ECO:0000313" key="3">
    <source>
        <dbReference type="Proteomes" id="UP000031512"/>
    </source>
</evidence>
<evidence type="ECO:0000256" key="1">
    <source>
        <dbReference type="SAM" id="MobiDB-lite"/>
    </source>
</evidence>
<organism evidence="2 3">
    <name type="scientific">Theileria equi strain WA</name>
    <dbReference type="NCBI Taxonomy" id="1537102"/>
    <lineage>
        <taxon>Eukaryota</taxon>
        <taxon>Sar</taxon>
        <taxon>Alveolata</taxon>
        <taxon>Apicomplexa</taxon>
        <taxon>Aconoidasida</taxon>
        <taxon>Piroplasmida</taxon>
        <taxon>Theileriidae</taxon>
        <taxon>Theileria</taxon>
    </lineage>
</organism>
<dbReference type="VEuPathDB" id="PiroplasmaDB:BEWA_051770"/>
<sequence>MEYNANLHKLVNATNILFHMMDIQPYAMVLPMDKTSSVRNKRKILHKMFNNTQGIDKPRSREDSKTQANITEASLNNSHANISKDKKYELRNGTRAESKLSNSYSGSLEQSNPKTSIDGVHQSNPVTSPTGGIENHTSSFVDTKIDEKYIPVSRVIERLDNDYIVGCMIILAKKGSNKKGIVPIAGGIIEVFDEYERSIQAIWRNSGLENETILMHALVLRLFAHAYQMSIPYAKRVQQKSKLVTIYHTMGTVFPESAYGFIKDDMGLSKHCEVLKGPIQHNDNPKVPCKCLKFETSLTMFHGITEYRFVALYTTVYERVLTHHMSVLSRSTLPKGYESVPEKDEGYSKPYRDTYREIRTKREEDNRVKKYKVDE</sequence>
<dbReference type="OrthoDB" id="364758at2759"/>
<feature type="region of interest" description="Disordered" evidence="1">
    <location>
        <begin position="94"/>
        <end position="137"/>
    </location>
</feature>
<dbReference type="AlphaFoldDB" id="L1LD70"/>
<dbReference type="Proteomes" id="UP000031512">
    <property type="component" value="Unassembled WGS sequence"/>
</dbReference>
<dbReference type="eggNOG" id="ENOG502QXCI">
    <property type="taxonomic scope" value="Eukaryota"/>
</dbReference>
<proteinExistence type="predicted"/>
<dbReference type="KEGG" id="beq:BEWA_051770"/>
<dbReference type="GeneID" id="15803093"/>
<evidence type="ECO:0000313" key="2">
    <source>
        <dbReference type="EMBL" id="EKX73123.1"/>
    </source>
</evidence>
<dbReference type="RefSeq" id="XP_004832575.1">
    <property type="nucleotide sequence ID" value="XM_004832518.1"/>
</dbReference>
<feature type="region of interest" description="Disordered" evidence="1">
    <location>
        <begin position="336"/>
        <end position="375"/>
    </location>
</feature>
<comment type="caution">
    <text evidence="2">The sequence shown here is derived from an EMBL/GenBank/DDBJ whole genome shotgun (WGS) entry which is preliminary data.</text>
</comment>
<gene>
    <name evidence="2" type="ORF">BEWA_051770</name>
</gene>
<name>L1LD70_THEEQ</name>
<feature type="compositionally biased region" description="Basic and acidic residues" evidence="1">
    <location>
        <begin position="340"/>
        <end position="375"/>
    </location>
</feature>
<feature type="compositionally biased region" description="Polar residues" evidence="1">
    <location>
        <begin position="99"/>
        <end position="137"/>
    </location>
</feature>
<keyword evidence="3" id="KW-1185">Reference proteome</keyword>
<dbReference type="EMBL" id="ACOU01000003">
    <property type="protein sequence ID" value="EKX73123.1"/>
    <property type="molecule type" value="Genomic_DNA"/>
</dbReference>
<reference evidence="2 3" key="1">
    <citation type="journal article" date="2012" name="BMC Genomics">
        <title>Comparative genomic analysis and phylogenetic position of Theileria equi.</title>
        <authorList>
            <person name="Kappmeyer L.S."/>
            <person name="Thiagarajan M."/>
            <person name="Herndon D.R."/>
            <person name="Ramsay J.D."/>
            <person name="Caler E."/>
            <person name="Djikeng A."/>
            <person name="Gillespie J.J."/>
            <person name="Lau A.O."/>
            <person name="Roalson E.H."/>
            <person name="Silva J.C."/>
            <person name="Silva M.G."/>
            <person name="Suarez C.E."/>
            <person name="Ueti M.W."/>
            <person name="Nene V.M."/>
            <person name="Mealey R.H."/>
            <person name="Knowles D.P."/>
            <person name="Brayton K.A."/>
        </authorList>
    </citation>
    <scope>NUCLEOTIDE SEQUENCE [LARGE SCALE GENOMIC DNA]</scope>
    <source>
        <strain evidence="2 3">WA</strain>
    </source>
</reference>
<accession>L1LD70</accession>
<protein>
    <submittedName>
        <fullName evidence="2">Uncharacterized protein</fullName>
    </submittedName>
</protein>